<dbReference type="EC" id="2.1.1.64" evidence="4"/>
<dbReference type="GO" id="GO:0102208">
    <property type="term" value="F:2-polyprenyl-6-hydroxyphenol methylase activity"/>
    <property type="evidence" value="ECO:0007669"/>
    <property type="project" value="UniProtKB-EC"/>
</dbReference>
<dbReference type="AlphaFoldDB" id="A0ABD5YUZ5"/>
<dbReference type="PANTHER" id="PTHR44942">
    <property type="entry name" value="METHYLTRANSF_11 DOMAIN-CONTAINING PROTEIN"/>
    <property type="match status" value="1"/>
</dbReference>
<dbReference type="GO" id="GO:0032259">
    <property type="term" value="P:methylation"/>
    <property type="evidence" value="ECO:0007669"/>
    <property type="project" value="UniProtKB-KW"/>
</dbReference>
<gene>
    <name evidence="4" type="ORF">ACFQL7_16860</name>
</gene>
<dbReference type="EMBL" id="JBHTAX010000001">
    <property type="protein sequence ID" value="MFC7191305.1"/>
    <property type="molecule type" value="Genomic_DNA"/>
</dbReference>
<name>A0ABD5YUZ5_9EURY</name>
<dbReference type="Pfam" id="PF13649">
    <property type="entry name" value="Methyltransf_25"/>
    <property type="match status" value="1"/>
</dbReference>
<dbReference type="RefSeq" id="WP_248908868.1">
    <property type="nucleotide sequence ID" value="NZ_CP109979.1"/>
</dbReference>
<evidence type="ECO:0000313" key="4">
    <source>
        <dbReference type="EMBL" id="MFC7191305.1"/>
    </source>
</evidence>
<dbReference type="GeneID" id="76201028"/>
<comment type="caution">
    <text evidence="4">The sequence shown here is derived from an EMBL/GenBank/DDBJ whole genome shotgun (WGS) entry which is preliminary data.</text>
</comment>
<evidence type="ECO:0000256" key="1">
    <source>
        <dbReference type="ARBA" id="ARBA00022603"/>
    </source>
</evidence>
<protein>
    <submittedName>
        <fullName evidence="4">Class I SAM-dependent methyltransferase</fullName>
        <ecNumber evidence="4">2.1.1.222</ecNumber>
        <ecNumber evidence="4">2.1.1.64</ecNumber>
    </submittedName>
</protein>
<dbReference type="EC" id="2.1.1.222" evidence="4"/>
<dbReference type="InterPro" id="IPR041698">
    <property type="entry name" value="Methyltransf_25"/>
</dbReference>
<dbReference type="Proteomes" id="UP001596417">
    <property type="component" value="Unassembled WGS sequence"/>
</dbReference>
<organism evidence="4 5">
    <name type="scientific">Halocatena marina</name>
    <dbReference type="NCBI Taxonomy" id="2934937"/>
    <lineage>
        <taxon>Archaea</taxon>
        <taxon>Methanobacteriati</taxon>
        <taxon>Methanobacteriota</taxon>
        <taxon>Stenosarchaea group</taxon>
        <taxon>Halobacteria</taxon>
        <taxon>Halobacteriales</taxon>
        <taxon>Natronomonadaceae</taxon>
        <taxon>Halocatena</taxon>
    </lineage>
</organism>
<dbReference type="InterPro" id="IPR051052">
    <property type="entry name" value="Diverse_substrate_MTase"/>
</dbReference>
<dbReference type="CDD" id="cd02440">
    <property type="entry name" value="AdoMet_MTases"/>
    <property type="match status" value="1"/>
</dbReference>
<proteinExistence type="predicted"/>
<evidence type="ECO:0000259" key="3">
    <source>
        <dbReference type="Pfam" id="PF13649"/>
    </source>
</evidence>
<keyword evidence="2 4" id="KW-0808">Transferase</keyword>
<dbReference type="InterPro" id="IPR029063">
    <property type="entry name" value="SAM-dependent_MTases_sf"/>
</dbReference>
<dbReference type="GO" id="GO:0061542">
    <property type="term" value="F:3-demethylubiquinol 3-O-methyltransferase activity"/>
    <property type="evidence" value="ECO:0007669"/>
    <property type="project" value="UniProtKB-EC"/>
</dbReference>
<dbReference type="PANTHER" id="PTHR44942:SF4">
    <property type="entry name" value="METHYLTRANSFERASE TYPE 11 DOMAIN-CONTAINING PROTEIN"/>
    <property type="match status" value="1"/>
</dbReference>
<evidence type="ECO:0000256" key="2">
    <source>
        <dbReference type="ARBA" id="ARBA00022679"/>
    </source>
</evidence>
<evidence type="ECO:0000313" key="5">
    <source>
        <dbReference type="Proteomes" id="UP001596417"/>
    </source>
</evidence>
<reference evidence="4 5" key="1">
    <citation type="journal article" date="2019" name="Int. J. Syst. Evol. Microbiol.">
        <title>The Global Catalogue of Microorganisms (GCM) 10K type strain sequencing project: providing services to taxonomists for standard genome sequencing and annotation.</title>
        <authorList>
            <consortium name="The Broad Institute Genomics Platform"/>
            <consortium name="The Broad Institute Genome Sequencing Center for Infectious Disease"/>
            <person name="Wu L."/>
            <person name="Ma J."/>
        </authorList>
    </citation>
    <scope>NUCLEOTIDE SEQUENCE [LARGE SCALE GENOMIC DNA]</scope>
    <source>
        <strain evidence="4 5">RDMS1</strain>
    </source>
</reference>
<keyword evidence="1 4" id="KW-0489">Methyltransferase</keyword>
<sequence>MSTADDSELFESTEEWYAHYRPSYPDAAITSLREQFALDGSARVLDLGCGAGQIAIPLAEHVNEVIGMDPNERMLREARRKADASEHEAENTEWVIGSDSDLSNELGTFQLVTMGRSFHWMDQRRTLDQLCSMIEPGGGIAIITDEEWLVRGGQPWHEAVYTLADEYLEALPERTGPTDGEYDDPWDEMVDEFEFTDIEVTSIESEREWEIGSIVGYVFSLSYCSPDIFGDDKDAFEADLRTHLNEREEETFTQDVTVEMITARKTTV</sequence>
<dbReference type="SUPFAM" id="SSF53335">
    <property type="entry name" value="S-adenosyl-L-methionine-dependent methyltransferases"/>
    <property type="match status" value="1"/>
</dbReference>
<keyword evidence="5" id="KW-1185">Reference proteome</keyword>
<accession>A0ABD5YUZ5</accession>
<dbReference type="Gene3D" id="3.40.50.150">
    <property type="entry name" value="Vaccinia Virus protein VP39"/>
    <property type="match status" value="1"/>
</dbReference>
<feature type="domain" description="Methyltransferase" evidence="3">
    <location>
        <begin position="44"/>
        <end position="138"/>
    </location>
</feature>